<dbReference type="Proteomes" id="UP000317990">
    <property type="component" value="Unassembled WGS sequence"/>
</dbReference>
<evidence type="ECO:0000256" key="1">
    <source>
        <dbReference type="SAM" id="MobiDB-lite"/>
    </source>
</evidence>
<accession>A0A524RN38</accession>
<name>A0A524RN38_9CHRO</name>
<sequence>MLSQPAQSKPSVDQRRGELRQQADQFHARARDAAELGDLKMAAELILRGLDCERRSVSLGPQVLQLIRTT</sequence>
<feature type="compositionally biased region" description="Polar residues" evidence="1">
    <location>
        <begin position="1"/>
        <end position="11"/>
    </location>
</feature>
<reference evidence="2 3" key="1">
    <citation type="journal article" date="2019" name="mSystems">
        <title>Life at home and on the roam: Genomic adaptions reflect the dual lifestyle of an intracellular, facultative symbiont.</title>
        <authorList>
            <person name="Burgsdorf I."/>
        </authorList>
    </citation>
    <scope>NUCLEOTIDE SEQUENCE [LARGE SCALE GENOMIC DNA]</scope>
    <source>
        <strain evidence="2">277cV</strain>
    </source>
</reference>
<feature type="region of interest" description="Disordered" evidence="1">
    <location>
        <begin position="1"/>
        <end position="26"/>
    </location>
</feature>
<protein>
    <submittedName>
        <fullName evidence="2">Uncharacterized protein</fullName>
    </submittedName>
</protein>
<comment type="caution">
    <text evidence="2">The sequence shown here is derived from an EMBL/GenBank/DDBJ whole genome shotgun (WGS) entry which is preliminary data.</text>
</comment>
<feature type="compositionally biased region" description="Basic and acidic residues" evidence="1">
    <location>
        <begin position="12"/>
        <end position="26"/>
    </location>
</feature>
<gene>
    <name evidence="2" type="ORF">ERJ67_05950</name>
</gene>
<dbReference type="EMBL" id="SRMO01000065">
    <property type="protein sequence ID" value="TGG92208.1"/>
    <property type="molecule type" value="Genomic_DNA"/>
</dbReference>
<proteinExistence type="predicted"/>
<evidence type="ECO:0000313" key="2">
    <source>
        <dbReference type="EMBL" id="TGG92208.1"/>
    </source>
</evidence>
<evidence type="ECO:0000313" key="3">
    <source>
        <dbReference type="Proteomes" id="UP000317990"/>
    </source>
</evidence>
<dbReference type="AlphaFoldDB" id="A0A524RN38"/>
<organism evidence="2 3">
    <name type="scientific">Aphanocapsa feldmannii 277cV</name>
    <dbReference type="NCBI Taxonomy" id="2507553"/>
    <lineage>
        <taxon>Bacteria</taxon>
        <taxon>Bacillati</taxon>
        <taxon>Cyanobacteriota</taxon>
        <taxon>Cyanophyceae</taxon>
        <taxon>Oscillatoriophycideae</taxon>
        <taxon>Chroococcales</taxon>
        <taxon>Microcystaceae</taxon>
        <taxon>Aphanocapsa</taxon>
    </lineage>
</organism>